<evidence type="ECO:0000256" key="1">
    <source>
        <dbReference type="ARBA" id="ARBA00001974"/>
    </source>
</evidence>
<dbReference type="SUPFAM" id="SSF51905">
    <property type="entry name" value="FAD/NAD(P)-binding domain"/>
    <property type="match status" value="1"/>
</dbReference>
<reference evidence="7 8" key="1">
    <citation type="submission" date="2019-02" db="EMBL/GenBank/DDBJ databases">
        <title>Complete Genome Sequence and Methylome Analysis of free living Spirochaetas.</title>
        <authorList>
            <person name="Fomenkov A."/>
            <person name="Dubinina G."/>
            <person name="Leshcheva N."/>
            <person name="Mikheeva N."/>
            <person name="Grabovich M."/>
            <person name="Vincze T."/>
            <person name="Roberts R.J."/>
        </authorList>
    </citation>
    <scope>NUCLEOTIDE SEQUENCE [LARGE SCALE GENOMIC DNA]</scope>
    <source>
        <strain evidence="7 8">K2</strain>
    </source>
</reference>
<gene>
    <name evidence="7" type="ORF">EXM22_12370</name>
</gene>
<evidence type="ECO:0000256" key="3">
    <source>
        <dbReference type="ARBA" id="ARBA00022827"/>
    </source>
</evidence>
<evidence type="ECO:0000256" key="2">
    <source>
        <dbReference type="ARBA" id="ARBA00022630"/>
    </source>
</evidence>
<name>A0A5C1QKV4_9SPIO</name>
<keyword evidence="3 5" id="KW-0274">FAD</keyword>
<feature type="domain" description="FAD-dependent oxidoreductase 2 FAD-binding" evidence="6">
    <location>
        <begin position="29"/>
        <end position="441"/>
    </location>
</feature>
<evidence type="ECO:0000313" key="8">
    <source>
        <dbReference type="Proteomes" id="UP000324209"/>
    </source>
</evidence>
<dbReference type="SUPFAM" id="SSF56425">
    <property type="entry name" value="Succinate dehydrogenase/fumarate reductase flavoprotein, catalytic domain"/>
    <property type="match status" value="1"/>
</dbReference>
<dbReference type="NCBIfam" id="TIGR01813">
    <property type="entry name" value="flavo_cyto_c"/>
    <property type="match status" value="1"/>
</dbReference>
<comment type="cofactor">
    <cofactor evidence="1">
        <name>FAD</name>
        <dbReference type="ChEBI" id="CHEBI:57692"/>
    </cofactor>
</comment>
<dbReference type="KEGG" id="ock:EXM22_12370"/>
<dbReference type="PANTHER" id="PTHR43400">
    <property type="entry name" value="FUMARATE REDUCTASE"/>
    <property type="match status" value="1"/>
</dbReference>
<dbReference type="Gene3D" id="3.90.700.10">
    <property type="entry name" value="Succinate dehydrogenase/fumarate reductase flavoprotein, catalytic domain"/>
    <property type="match status" value="1"/>
</dbReference>
<dbReference type="AlphaFoldDB" id="A0A5C1QKV4"/>
<keyword evidence="8" id="KW-1185">Reference proteome</keyword>
<dbReference type="RefSeq" id="WP_149486824.1">
    <property type="nucleotide sequence ID" value="NZ_CP036150.1"/>
</dbReference>
<dbReference type="InterPro" id="IPR027477">
    <property type="entry name" value="Succ_DH/fumarate_Rdtase_cat_sf"/>
</dbReference>
<dbReference type="GO" id="GO:0010181">
    <property type="term" value="F:FMN binding"/>
    <property type="evidence" value="ECO:0007669"/>
    <property type="project" value="InterPro"/>
</dbReference>
<evidence type="ECO:0000259" key="6">
    <source>
        <dbReference type="Pfam" id="PF00890"/>
    </source>
</evidence>
<dbReference type="InterPro" id="IPR003953">
    <property type="entry name" value="FAD-dep_OxRdtase_2_FAD-bd"/>
</dbReference>
<protein>
    <submittedName>
        <fullName evidence="7">Flavocytochrome c</fullName>
    </submittedName>
</protein>
<keyword evidence="2 5" id="KW-0285">Flavoprotein</keyword>
<dbReference type="EMBL" id="CP036150">
    <property type="protein sequence ID" value="QEN08743.1"/>
    <property type="molecule type" value="Genomic_DNA"/>
</dbReference>
<dbReference type="InterPro" id="IPR050315">
    <property type="entry name" value="FAD-oxidoreductase_2"/>
</dbReference>
<dbReference type="GO" id="GO:0016491">
    <property type="term" value="F:oxidoreductase activity"/>
    <property type="evidence" value="ECO:0007669"/>
    <property type="project" value="UniProtKB-KW"/>
</dbReference>
<dbReference type="OrthoDB" id="311713at2"/>
<sequence length="468" mass="51403">MRILSSVFITVLAVFFLLVAPKYIPERADIVIIGAGAAGMRAAMESRLYTDKIILLEKMSYPGGNSNRASGGFNAALSTQDQMAYQRDTMEAGHFQGNESLIRIMIEHSGEALKWLQDQGADLSDRGLLAGHGHRRTFRPSGGSPVGREITSVLLRAVTKQGIDLRTENKALSITQKKNSLMVLVQNPTGREYRIRARSVIIATGGFGGNLEMVVRYNPKMKGFNTTNSPGASGDFINLTRDLPVKLVHLEDIQTHPTVEPDFGILITEALRGNGGILVNSQGLRFTDELAFREVLTRKIQEENEDFIWLIFDQGVRESLLSSEYYFEKELVWAGDTILTLAEKIALPETNLETTLQVWNESVRQGVDNLFQRQDLSVPLENPPYYAIKVTPGIHYCMGGLAINEQAQVLDTQDGTIAGLYAAGEATGGIHGKDRLGGNSLIDAMVFGEIAGREAAVYALDRDISEDP</sequence>
<comment type="similarity">
    <text evidence="5">Belongs to the FAD-dependent oxidoreductase 2 family. FRD/SDH subfamily.</text>
</comment>
<evidence type="ECO:0000256" key="5">
    <source>
        <dbReference type="RuleBase" id="RU366062"/>
    </source>
</evidence>
<organism evidence="7 8">
    <name type="scientific">Oceanispirochaeta crateris</name>
    <dbReference type="NCBI Taxonomy" id="2518645"/>
    <lineage>
        <taxon>Bacteria</taxon>
        <taxon>Pseudomonadati</taxon>
        <taxon>Spirochaetota</taxon>
        <taxon>Spirochaetia</taxon>
        <taxon>Spirochaetales</taxon>
        <taxon>Spirochaetaceae</taxon>
        <taxon>Oceanispirochaeta</taxon>
    </lineage>
</organism>
<dbReference type="InterPro" id="IPR010960">
    <property type="entry name" value="Flavocytochrome_c"/>
</dbReference>
<accession>A0A5C1QKV4</accession>
<evidence type="ECO:0000313" key="7">
    <source>
        <dbReference type="EMBL" id="QEN08743.1"/>
    </source>
</evidence>
<dbReference type="PANTHER" id="PTHR43400:SF7">
    <property type="entry name" value="FAD-DEPENDENT OXIDOREDUCTASE 2 FAD BINDING DOMAIN-CONTAINING PROTEIN"/>
    <property type="match status" value="1"/>
</dbReference>
<dbReference type="PRINTS" id="PR00368">
    <property type="entry name" value="FADPNR"/>
</dbReference>
<dbReference type="Pfam" id="PF00890">
    <property type="entry name" value="FAD_binding_2"/>
    <property type="match status" value="1"/>
</dbReference>
<dbReference type="Proteomes" id="UP000324209">
    <property type="component" value="Chromosome"/>
</dbReference>
<dbReference type="Gene3D" id="3.50.50.60">
    <property type="entry name" value="FAD/NAD(P)-binding domain"/>
    <property type="match status" value="1"/>
</dbReference>
<evidence type="ECO:0000256" key="4">
    <source>
        <dbReference type="ARBA" id="ARBA00023002"/>
    </source>
</evidence>
<keyword evidence="4 5" id="KW-0560">Oxidoreductase</keyword>
<dbReference type="InterPro" id="IPR036188">
    <property type="entry name" value="FAD/NAD-bd_sf"/>
</dbReference>
<proteinExistence type="inferred from homology"/>